<evidence type="ECO:0000313" key="2">
    <source>
        <dbReference type="EMBL" id="MBX58760.1"/>
    </source>
</evidence>
<keyword evidence="1" id="KW-0472">Membrane</keyword>
<keyword evidence="1" id="KW-0812">Transmembrane</keyword>
<keyword evidence="1" id="KW-1133">Transmembrane helix</keyword>
<sequence>MCKNRSPRSCTSLIRPIKRIKLNLNAKITAHLILCCTFAHLISIQDRTRQDKTRDE</sequence>
<dbReference type="EMBL" id="GGEC01078276">
    <property type="protein sequence ID" value="MBX58760.1"/>
    <property type="molecule type" value="Transcribed_RNA"/>
</dbReference>
<organism evidence="2">
    <name type="scientific">Rhizophora mucronata</name>
    <name type="common">Asiatic mangrove</name>
    <dbReference type="NCBI Taxonomy" id="61149"/>
    <lineage>
        <taxon>Eukaryota</taxon>
        <taxon>Viridiplantae</taxon>
        <taxon>Streptophyta</taxon>
        <taxon>Embryophyta</taxon>
        <taxon>Tracheophyta</taxon>
        <taxon>Spermatophyta</taxon>
        <taxon>Magnoliopsida</taxon>
        <taxon>eudicotyledons</taxon>
        <taxon>Gunneridae</taxon>
        <taxon>Pentapetalae</taxon>
        <taxon>rosids</taxon>
        <taxon>fabids</taxon>
        <taxon>Malpighiales</taxon>
        <taxon>Rhizophoraceae</taxon>
        <taxon>Rhizophora</taxon>
    </lineage>
</organism>
<dbReference type="AlphaFoldDB" id="A0A2P2PVK3"/>
<evidence type="ECO:0000256" key="1">
    <source>
        <dbReference type="SAM" id="Phobius"/>
    </source>
</evidence>
<protein>
    <submittedName>
        <fullName evidence="2">Uncharacterized protein</fullName>
    </submittedName>
</protein>
<proteinExistence type="predicted"/>
<feature type="transmembrane region" description="Helical" evidence="1">
    <location>
        <begin position="28"/>
        <end position="44"/>
    </location>
</feature>
<name>A0A2P2PVK3_RHIMU</name>
<reference evidence="2" key="1">
    <citation type="submission" date="2018-02" db="EMBL/GenBank/DDBJ databases">
        <title>Rhizophora mucronata_Transcriptome.</title>
        <authorList>
            <person name="Meera S.P."/>
            <person name="Sreeshan A."/>
            <person name="Augustine A."/>
        </authorList>
    </citation>
    <scope>NUCLEOTIDE SEQUENCE</scope>
    <source>
        <tissue evidence="2">Leaf</tissue>
    </source>
</reference>
<accession>A0A2P2PVK3</accession>